<protein>
    <submittedName>
        <fullName evidence="1">Bifunctional (P)ppGpp synthase/hydrolase RelA</fullName>
    </submittedName>
</protein>
<dbReference type="Proteomes" id="UP000485621">
    <property type="component" value="Unassembled WGS sequence"/>
</dbReference>
<proteinExistence type="predicted"/>
<dbReference type="AlphaFoldDB" id="A0A1V5ZNQ6"/>
<dbReference type="PANTHER" id="PTHR21262">
    <property type="entry name" value="GUANOSINE-3',5'-BIS DIPHOSPHATE 3'-PYROPHOSPHOHYDROLASE"/>
    <property type="match status" value="1"/>
</dbReference>
<dbReference type="EMBL" id="MWDB01000009">
    <property type="protein sequence ID" value="OQB41867.1"/>
    <property type="molecule type" value="Genomic_DNA"/>
</dbReference>
<accession>A0A1V5ZNQ6</accession>
<dbReference type="Pfam" id="PF13328">
    <property type="entry name" value="HD_4"/>
    <property type="match status" value="1"/>
</dbReference>
<name>A0A1V5ZNQ6_9BACT</name>
<keyword evidence="1" id="KW-0378">Hydrolase</keyword>
<organism evidence="1">
    <name type="scientific">candidate division CPR1 bacterium ADurb.Bin160</name>
    <dbReference type="NCBI Taxonomy" id="1852826"/>
    <lineage>
        <taxon>Bacteria</taxon>
        <taxon>candidate division CPR1</taxon>
    </lineage>
</organism>
<comment type="caution">
    <text evidence="1">The sequence shown here is derived from an EMBL/GenBank/DDBJ whole genome shotgun (WGS) entry which is preliminary data.</text>
</comment>
<gene>
    <name evidence="1" type="primary">relA_1</name>
    <name evidence="1" type="ORF">BWY04_00577</name>
</gene>
<reference evidence="1" key="1">
    <citation type="submission" date="2017-02" db="EMBL/GenBank/DDBJ databases">
        <title>Delving into the versatile metabolic prowess of the omnipresent phylum Bacteroidetes.</title>
        <authorList>
            <person name="Nobu M.K."/>
            <person name="Mei R."/>
            <person name="Narihiro T."/>
            <person name="Kuroda K."/>
            <person name="Liu W.-T."/>
        </authorList>
    </citation>
    <scope>NUCLEOTIDE SEQUENCE</scope>
    <source>
        <strain evidence="1">ADurb.Bin160</strain>
    </source>
</reference>
<dbReference type="SUPFAM" id="SSF109604">
    <property type="entry name" value="HD-domain/PDEase-like"/>
    <property type="match status" value="1"/>
</dbReference>
<dbReference type="Gene3D" id="1.10.3210.10">
    <property type="entry name" value="Hypothetical protein af1432"/>
    <property type="match status" value="1"/>
</dbReference>
<sequence length="75" mass="8946">MGKDLRVIFVKLADRIHNLQTLHYHPEANKREKIALETMKIYVPIAKRLGLYQYQVALENACFKILYPEEFERII</sequence>
<evidence type="ECO:0000313" key="1">
    <source>
        <dbReference type="EMBL" id="OQB41867.1"/>
    </source>
</evidence>
<dbReference type="GO" id="GO:0016787">
    <property type="term" value="F:hydrolase activity"/>
    <property type="evidence" value="ECO:0007669"/>
    <property type="project" value="UniProtKB-KW"/>
</dbReference>
<dbReference type="PANTHER" id="PTHR21262:SF31">
    <property type="entry name" value="GTP PYROPHOSPHOKINASE"/>
    <property type="match status" value="1"/>
</dbReference>